<dbReference type="PANTHER" id="PTHR12112:SF52">
    <property type="entry name" value="DHHA2 DOMAIN-CONTAINING PROTEIN"/>
    <property type="match status" value="1"/>
</dbReference>
<evidence type="ECO:0000256" key="1">
    <source>
        <dbReference type="SAM" id="MobiDB-lite"/>
    </source>
</evidence>
<evidence type="ECO:0000256" key="2">
    <source>
        <dbReference type="SAM" id="Phobius"/>
    </source>
</evidence>
<dbReference type="EMBL" id="CP097507">
    <property type="protein sequence ID" value="URE05885.1"/>
    <property type="molecule type" value="Genomic_DNA"/>
</dbReference>
<evidence type="ECO:0000313" key="4">
    <source>
        <dbReference type="EMBL" id="URE05885.1"/>
    </source>
</evidence>
<proteinExistence type="predicted"/>
<name>A0A9E7K7E9_9LILI</name>
<accession>A0A9E7K7E9</accession>
<dbReference type="PANTHER" id="PTHR12112">
    <property type="entry name" value="BNIP - RELATED"/>
    <property type="match status" value="1"/>
</dbReference>
<reference evidence="4" key="1">
    <citation type="submission" date="2022-05" db="EMBL/GenBank/DDBJ databases">
        <title>The Musa troglodytarum L. genome provides insights into the mechanism of non-climacteric behaviour and enrichment of carotenoids.</title>
        <authorList>
            <person name="Wang J."/>
        </authorList>
    </citation>
    <scope>NUCLEOTIDE SEQUENCE</scope>
    <source>
        <tissue evidence="4">Leaf</tissue>
    </source>
</reference>
<gene>
    <name evidence="4" type="ORF">MUK42_22680</name>
</gene>
<keyword evidence="2" id="KW-0812">Transmembrane</keyword>
<feature type="region of interest" description="Disordered" evidence="1">
    <location>
        <begin position="1"/>
        <end position="22"/>
    </location>
</feature>
<dbReference type="InterPro" id="IPR038763">
    <property type="entry name" value="DHH_sf"/>
</dbReference>
<organism evidence="4 5">
    <name type="scientific">Musa troglodytarum</name>
    <name type="common">fe'i banana</name>
    <dbReference type="NCBI Taxonomy" id="320322"/>
    <lineage>
        <taxon>Eukaryota</taxon>
        <taxon>Viridiplantae</taxon>
        <taxon>Streptophyta</taxon>
        <taxon>Embryophyta</taxon>
        <taxon>Tracheophyta</taxon>
        <taxon>Spermatophyta</taxon>
        <taxon>Magnoliopsida</taxon>
        <taxon>Liliopsida</taxon>
        <taxon>Zingiberales</taxon>
        <taxon>Musaceae</taxon>
        <taxon>Musa</taxon>
    </lineage>
</organism>
<dbReference type="GO" id="GO:0004309">
    <property type="term" value="F:exopolyphosphatase activity"/>
    <property type="evidence" value="ECO:0007669"/>
    <property type="project" value="TreeGrafter"/>
</dbReference>
<dbReference type="InterPro" id="IPR004097">
    <property type="entry name" value="DHHA2"/>
</dbReference>
<dbReference type="Proteomes" id="UP001055439">
    <property type="component" value="Chromosome 5"/>
</dbReference>
<sequence>MRKKHKNKGYARSEQSKAAGGHHDNKNTFCPFLYPLPPVTVICSSACIFMVFIGLIQDEMRNLKLLSAGKHKVRVSTQTKIYVSQDTTSTSLSHSLREMDCKQRPPGTTNTSKPVPASSDVEQELTRASGDAERNGSRPSTASSAQSAAAFFENISLRNDSSILEACESIDRLNQYLNHRKADVRAGVPGQFLHAVIGQAVADVGSVVSTIACAFFLNQTQTSSHHCVLPVINTKRADFVAHSELKWLLNSCRVDESSIVFVDEIDLSYHNRFGNLKLVLVNDHKLPPNKEGLKDVPIEMFNCKEVCSETASLQDVTMSQDGSCCTLIAEKYAETSPEILAGQGFCRLLLSGILLDTKNLTGANCTAKDKYMATLLIKGAGRFGCSGFYQLLKYKISDISDLLVRDILRRDFKKWSTYSGKHSIPNTGMSSIGISIEELLKHEDSAAKEVIRFQESEKLRLFVIVSGHYDSQKNFKRELLVCTDTPEFMQNFLRFLSTNGTDFPLKSMNLADLRHDLRAFEINNMLTSRRSIEQLLDEFDGALKKRIAFLS</sequence>
<feature type="domain" description="DHHA2" evidence="3">
    <location>
        <begin position="389"/>
        <end position="536"/>
    </location>
</feature>
<dbReference type="Gene3D" id="3.90.1640.10">
    <property type="entry name" value="inorganic pyrophosphatase (n-terminal core)"/>
    <property type="match status" value="1"/>
</dbReference>
<dbReference type="SMART" id="SM01131">
    <property type="entry name" value="DHHA2"/>
    <property type="match status" value="1"/>
</dbReference>
<dbReference type="Pfam" id="PF02833">
    <property type="entry name" value="DHHA2"/>
    <property type="match status" value="1"/>
</dbReference>
<feature type="transmembrane region" description="Helical" evidence="2">
    <location>
        <begin position="32"/>
        <end position="56"/>
    </location>
</feature>
<dbReference type="GO" id="GO:0005737">
    <property type="term" value="C:cytoplasm"/>
    <property type="evidence" value="ECO:0007669"/>
    <property type="project" value="InterPro"/>
</dbReference>
<keyword evidence="2" id="KW-1133">Transmembrane helix</keyword>
<dbReference type="InterPro" id="IPR038222">
    <property type="entry name" value="DHHA2_dom_sf"/>
</dbReference>
<dbReference type="AlphaFoldDB" id="A0A9E7K7E9"/>
<keyword evidence="5" id="KW-1185">Reference proteome</keyword>
<evidence type="ECO:0000313" key="5">
    <source>
        <dbReference type="Proteomes" id="UP001055439"/>
    </source>
</evidence>
<feature type="region of interest" description="Disordered" evidence="1">
    <location>
        <begin position="86"/>
        <end position="143"/>
    </location>
</feature>
<dbReference type="Gene3D" id="3.10.310.20">
    <property type="entry name" value="DHHA2 domain"/>
    <property type="match status" value="1"/>
</dbReference>
<keyword evidence="2" id="KW-0472">Membrane</keyword>
<dbReference type="SUPFAM" id="SSF64182">
    <property type="entry name" value="DHH phosphoesterases"/>
    <property type="match status" value="1"/>
</dbReference>
<protein>
    <submittedName>
        <fullName evidence="4">DHHA2 domain</fullName>
    </submittedName>
</protein>
<evidence type="ECO:0000259" key="3">
    <source>
        <dbReference type="SMART" id="SM01131"/>
    </source>
</evidence>
<dbReference type="OrthoDB" id="374045at2759"/>